<dbReference type="PROSITE" id="PS51873">
    <property type="entry name" value="TRIAD"/>
    <property type="match status" value="1"/>
</dbReference>
<keyword evidence="6" id="KW-0833">Ubl conjugation pathway</keyword>
<name>A0A367KGR7_RHIAZ</name>
<evidence type="ECO:0000313" key="12">
    <source>
        <dbReference type="Proteomes" id="UP000252139"/>
    </source>
</evidence>
<dbReference type="InterPro" id="IPR051628">
    <property type="entry name" value="LUBAC_E3_Ligases"/>
</dbReference>
<evidence type="ECO:0000256" key="2">
    <source>
        <dbReference type="ARBA" id="ARBA00022679"/>
    </source>
</evidence>
<dbReference type="InterPro" id="IPR047546">
    <property type="entry name" value="Rcat_RBR_RNF216"/>
</dbReference>
<dbReference type="PROSITE" id="PS51140">
    <property type="entry name" value="CUE"/>
    <property type="match status" value="1"/>
</dbReference>
<dbReference type="CDD" id="cd14364">
    <property type="entry name" value="CUE_ASCC2"/>
    <property type="match status" value="1"/>
</dbReference>
<keyword evidence="12" id="KW-1185">Reference proteome</keyword>
<evidence type="ECO:0000259" key="10">
    <source>
        <dbReference type="PROSITE" id="PS51873"/>
    </source>
</evidence>
<evidence type="ECO:0000256" key="8">
    <source>
        <dbReference type="SAM" id="Phobius"/>
    </source>
</evidence>
<evidence type="ECO:0000256" key="6">
    <source>
        <dbReference type="ARBA" id="ARBA00022786"/>
    </source>
</evidence>
<dbReference type="AlphaFoldDB" id="A0A367KGR7"/>
<protein>
    <recommendedName>
        <fullName evidence="13">RING-type domain-containing protein</fullName>
    </recommendedName>
</protein>
<feature type="domain" description="RING-type" evidence="10">
    <location>
        <begin position="239"/>
        <end position="524"/>
    </location>
</feature>
<keyword evidence="2" id="KW-0808">Transferase</keyword>
<evidence type="ECO:0000256" key="4">
    <source>
        <dbReference type="ARBA" id="ARBA00022737"/>
    </source>
</evidence>
<dbReference type="CDD" id="cd16630">
    <property type="entry name" value="RING-HC_RBR_RNF216"/>
    <property type="match status" value="1"/>
</dbReference>
<dbReference type="SUPFAM" id="SSF57850">
    <property type="entry name" value="RING/U-box"/>
    <property type="match status" value="1"/>
</dbReference>
<keyword evidence="3" id="KW-0479">Metal-binding</keyword>
<dbReference type="EMBL" id="PJQL01000013">
    <property type="protein sequence ID" value="RCI01359.1"/>
    <property type="molecule type" value="Genomic_DNA"/>
</dbReference>
<dbReference type="PANTHER" id="PTHR22770">
    <property type="entry name" value="UBIQUITIN CONJUGATING ENZYME 7 INTERACTING PROTEIN-RELATED"/>
    <property type="match status" value="1"/>
</dbReference>
<evidence type="ECO:0000256" key="7">
    <source>
        <dbReference type="ARBA" id="ARBA00022833"/>
    </source>
</evidence>
<sequence length="681" mass="79668">MCSDNAKDYQIEQLLQLFPEGDPDYFRSCLDHYQHNAVERVTEKIVELGGYYPKMPLFDSDRDNRLNACLRVLALEVFPDCDIQFLRERVLRYPFAHIEQVTDELLRLGHWPERLNYGQMEDADGIRSERYKHQVLKQLAAFPQVWKSSVQAVLAENNWDYLKSRDQLQRMGSGGFWNSIKNFLIHWNKGARRAQYARLDPQLEEQLISLERQRMSIQVSQDLVLAKEINQKEYDGQNQLITCDCCFGDYTFEELLFCSEGKHAFCHECVNRYITEGLFGQGALRARSWIDCIASSDACSGCLPARMLKQVLPSDLWMAYEQSHLDNCEQNKVQCCSCAYFEYDDSVKQLETTPAVNMIRRIVGWFMVLVIVFLYCRVLNYYTFFIMTIPFILVYQWNIESDLNIAYGRIKRARRGQVFRCRNPKCQVWTCLECQRPFRGLHQCWEKENDGLRLYVERAMAEAVKRTCPQCSLSFQKADGCNKIKCRCGYTMCYICRKDIAGESYKHFCDHFRAIPGSRCTKCNKCDLYKTEPEDQVIRSAAEKAKTEYLRAHPELMNKGLVTSVTGPKSRIDKIGKYQKKKILRDKQLRDMIVEWRDNIVISTLESILNWIIHRLKTRLALANFKTQHGYEKMDLYTLESSLIIKKRQSTKRKGKKYSIHITEEDAANVLVMLHNSSLCT</sequence>
<keyword evidence="7" id="KW-0862">Zinc</keyword>
<dbReference type="STRING" id="86630.A0A367KGR7"/>
<dbReference type="InterPro" id="IPR041800">
    <property type="entry name" value="ASCC2_CUE"/>
</dbReference>
<keyword evidence="8" id="KW-1133">Transmembrane helix</keyword>
<evidence type="ECO:0000256" key="5">
    <source>
        <dbReference type="ARBA" id="ARBA00022771"/>
    </source>
</evidence>
<gene>
    <name evidence="11" type="ORF">CU097_002877</name>
</gene>
<feature type="domain" description="CUE" evidence="9">
    <location>
        <begin position="6"/>
        <end position="50"/>
    </location>
</feature>
<dbReference type="InterPro" id="IPR003892">
    <property type="entry name" value="CUE"/>
</dbReference>
<evidence type="ECO:0000256" key="3">
    <source>
        <dbReference type="ARBA" id="ARBA00022723"/>
    </source>
</evidence>
<evidence type="ECO:0008006" key="13">
    <source>
        <dbReference type="Google" id="ProtNLM"/>
    </source>
</evidence>
<dbReference type="Pfam" id="PF26191">
    <property type="entry name" value="RING-HC_RBR_RNF216"/>
    <property type="match status" value="1"/>
</dbReference>
<dbReference type="InterPro" id="IPR044066">
    <property type="entry name" value="TRIAD_supradom"/>
</dbReference>
<keyword evidence="8" id="KW-0812">Transmembrane</keyword>
<keyword evidence="4" id="KW-0677">Repeat</keyword>
<dbReference type="GO" id="GO:0016740">
    <property type="term" value="F:transferase activity"/>
    <property type="evidence" value="ECO:0007669"/>
    <property type="project" value="UniProtKB-KW"/>
</dbReference>
<dbReference type="GO" id="GO:0008270">
    <property type="term" value="F:zinc ion binding"/>
    <property type="evidence" value="ECO:0007669"/>
    <property type="project" value="UniProtKB-KW"/>
</dbReference>
<reference evidence="11 12" key="1">
    <citation type="journal article" date="2018" name="G3 (Bethesda)">
        <title>Phylogenetic and Phylogenomic Definition of Rhizopus Species.</title>
        <authorList>
            <person name="Gryganskyi A.P."/>
            <person name="Golan J."/>
            <person name="Dolatabadi S."/>
            <person name="Mondo S."/>
            <person name="Robb S."/>
            <person name="Idnurm A."/>
            <person name="Muszewska A."/>
            <person name="Steczkiewicz K."/>
            <person name="Masonjones S."/>
            <person name="Liao H.L."/>
            <person name="Gajdeczka M.T."/>
            <person name="Anike F."/>
            <person name="Vuek A."/>
            <person name="Anishchenko I.M."/>
            <person name="Voigt K."/>
            <person name="de Hoog G.S."/>
            <person name="Smith M.E."/>
            <person name="Heitman J."/>
            <person name="Vilgalys R."/>
            <person name="Stajich J.E."/>
        </authorList>
    </citation>
    <scope>NUCLEOTIDE SEQUENCE [LARGE SCALE GENOMIC DNA]</scope>
    <source>
        <strain evidence="11 12">CBS 357.93</strain>
    </source>
</reference>
<organism evidence="11 12">
    <name type="scientific">Rhizopus azygosporus</name>
    <name type="common">Rhizopus microsporus var. azygosporus</name>
    <dbReference type="NCBI Taxonomy" id="86630"/>
    <lineage>
        <taxon>Eukaryota</taxon>
        <taxon>Fungi</taxon>
        <taxon>Fungi incertae sedis</taxon>
        <taxon>Mucoromycota</taxon>
        <taxon>Mucoromycotina</taxon>
        <taxon>Mucoromycetes</taxon>
        <taxon>Mucorales</taxon>
        <taxon>Mucorineae</taxon>
        <taxon>Rhizopodaceae</taxon>
        <taxon>Rhizopus</taxon>
    </lineage>
</organism>
<dbReference type="GO" id="GO:0043130">
    <property type="term" value="F:ubiquitin binding"/>
    <property type="evidence" value="ECO:0007669"/>
    <property type="project" value="InterPro"/>
</dbReference>
<dbReference type="OrthoDB" id="10009520at2759"/>
<keyword evidence="8" id="KW-0472">Membrane</keyword>
<dbReference type="CDD" id="cd20353">
    <property type="entry name" value="Rcat_RBR_RNF216"/>
    <property type="match status" value="1"/>
</dbReference>
<dbReference type="Proteomes" id="UP000252139">
    <property type="component" value="Unassembled WGS sequence"/>
</dbReference>
<dbReference type="Gene3D" id="1.20.120.1750">
    <property type="match status" value="1"/>
</dbReference>
<accession>A0A367KGR7</accession>
<dbReference type="Pfam" id="PF26200">
    <property type="entry name" value="Rcat_RNF216"/>
    <property type="match status" value="1"/>
</dbReference>
<comment type="caution">
    <text evidence="11">The sequence shown here is derived from an EMBL/GenBank/DDBJ whole genome shotgun (WGS) entry which is preliminary data.</text>
</comment>
<keyword evidence="5" id="KW-0863">Zinc-finger</keyword>
<feature type="transmembrane region" description="Helical" evidence="8">
    <location>
        <begin position="358"/>
        <end position="376"/>
    </location>
</feature>
<evidence type="ECO:0000256" key="1">
    <source>
        <dbReference type="ARBA" id="ARBA00004906"/>
    </source>
</evidence>
<comment type="pathway">
    <text evidence="1">Protein modification; protein ubiquitination.</text>
</comment>
<evidence type="ECO:0000259" key="9">
    <source>
        <dbReference type="PROSITE" id="PS51140"/>
    </source>
</evidence>
<dbReference type="InterPro" id="IPR047544">
    <property type="entry name" value="RING-HC_RBR_RNF216"/>
</dbReference>
<dbReference type="PANTHER" id="PTHR22770:SF42">
    <property type="entry name" value="FINGER PROTEIN (ZIN), PUTATIVE (AFU_ORTHOLOGUE AFUA_4G03910)-RELATED"/>
    <property type="match status" value="1"/>
</dbReference>
<proteinExistence type="predicted"/>
<evidence type="ECO:0000313" key="11">
    <source>
        <dbReference type="EMBL" id="RCI01359.1"/>
    </source>
</evidence>